<keyword evidence="4" id="KW-1185">Reference proteome</keyword>
<keyword evidence="1" id="KW-0812">Transmembrane</keyword>
<evidence type="ECO:0000313" key="4">
    <source>
        <dbReference type="Proteomes" id="UP000663908"/>
    </source>
</evidence>
<evidence type="ECO:0000313" key="3">
    <source>
        <dbReference type="EMBL" id="QTE03204.1"/>
    </source>
</evidence>
<dbReference type="RefSeq" id="WP_208029890.1">
    <property type="nucleotide sequence ID" value="NZ_CP071839.1"/>
</dbReference>
<keyword evidence="1" id="KW-0472">Membrane</keyword>
<reference evidence="2 4" key="1">
    <citation type="submission" date="2021-03" db="EMBL/GenBank/DDBJ databases">
        <title>Complete genome sequence of Streptomyces cyanogenus S136, producer of anticancer angucycline landomycin A.</title>
        <authorList>
            <person name="Hrab P."/>
            <person name="Ruckert C."/>
            <person name="Busche T."/>
            <person name="Ostash I."/>
            <person name="Kalinowski J."/>
            <person name="Fedorenko V."/>
            <person name="Yushchuk O."/>
            <person name="Ostash B."/>
        </authorList>
    </citation>
    <scope>NUCLEOTIDE SEQUENCE [LARGE SCALE GENOMIC DNA]</scope>
    <source>
        <strain evidence="2 4">S136</strain>
    </source>
</reference>
<feature type="transmembrane region" description="Helical" evidence="1">
    <location>
        <begin position="193"/>
        <end position="216"/>
    </location>
</feature>
<name>A0ABX7THC9_STRCY</name>
<dbReference type="EMBL" id="CP071839">
    <property type="protein sequence ID" value="QTD95786.1"/>
    <property type="molecule type" value="Genomic_DNA"/>
</dbReference>
<accession>A0ABX7THC9</accession>
<organism evidence="2 4">
    <name type="scientific">Streptomyces cyanogenus</name>
    <dbReference type="NCBI Taxonomy" id="80860"/>
    <lineage>
        <taxon>Bacteria</taxon>
        <taxon>Bacillati</taxon>
        <taxon>Actinomycetota</taxon>
        <taxon>Actinomycetes</taxon>
        <taxon>Kitasatosporales</taxon>
        <taxon>Streptomycetaceae</taxon>
        <taxon>Streptomyces</taxon>
    </lineage>
</organism>
<sequence>MQEFLGELGRRLAEKWFSLLVLPGLLFLASVAAAVVVGQEHWNDWSYLIQRSSNYAADLDKQPAVTLILAAVGVLLASAVVGLAAGALAGWVQRLWLGNWPRPFRPLAARLTERLQKRWMNCEDHIARNRISLAKPDRPTWMGNSIGAVRTRVEIAYDLHLAETWPHLWLIMPEASRNEVEQVRSEFNDAARLGAWGLLYFALGAIWWPSFLIGLATSLTSWRRGRTAIDGFSKLTEAAVDIYGPHLASILGFGSGDVPLDPKIGMLITLLARKNT</sequence>
<gene>
    <name evidence="2" type="ORF">S1361_00440</name>
    <name evidence="3" type="ORF">S1361_38060</name>
</gene>
<dbReference type="EMBL" id="CP071839">
    <property type="protein sequence ID" value="QTE03204.1"/>
    <property type="molecule type" value="Genomic_DNA"/>
</dbReference>
<evidence type="ECO:0000313" key="2">
    <source>
        <dbReference type="EMBL" id="QTD95786.1"/>
    </source>
</evidence>
<proteinExistence type="predicted"/>
<keyword evidence="1" id="KW-1133">Transmembrane helix</keyword>
<evidence type="ECO:0000256" key="1">
    <source>
        <dbReference type="SAM" id="Phobius"/>
    </source>
</evidence>
<protein>
    <submittedName>
        <fullName evidence="2">Uncharacterized protein</fullName>
    </submittedName>
</protein>
<feature type="transmembrane region" description="Helical" evidence="1">
    <location>
        <begin position="67"/>
        <end position="92"/>
    </location>
</feature>
<dbReference type="Proteomes" id="UP000663908">
    <property type="component" value="Chromosome"/>
</dbReference>